<keyword evidence="5" id="KW-1185">Reference proteome</keyword>
<evidence type="ECO:0000313" key="4">
    <source>
        <dbReference type="EMBL" id="TWT82115.1"/>
    </source>
</evidence>
<reference evidence="4 5" key="1">
    <citation type="submission" date="2019-02" db="EMBL/GenBank/DDBJ databases">
        <title>Deep-cultivation of Planctomycetes and their phenomic and genomic characterization uncovers novel biology.</title>
        <authorList>
            <person name="Wiegand S."/>
            <person name="Jogler M."/>
            <person name="Boedeker C."/>
            <person name="Pinto D."/>
            <person name="Vollmers J."/>
            <person name="Rivas-Marin E."/>
            <person name="Kohn T."/>
            <person name="Peeters S.H."/>
            <person name="Heuer A."/>
            <person name="Rast P."/>
            <person name="Oberbeckmann S."/>
            <person name="Bunk B."/>
            <person name="Jeske O."/>
            <person name="Meyerdierks A."/>
            <person name="Storesund J.E."/>
            <person name="Kallscheuer N."/>
            <person name="Luecker S."/>
            <person name="Lage O.M."/>
            <person name="Pohl T."/>
            <person name="Merkel B.J."/>
            <person name="Hornburger P."/>
            <person name="Mueller R.-W."/>
            <person name="Bruemmer F."/>
            <person name="Labrenz M."/>
            <person name="Spormann A.M."/>
            <person name="Op Den Camp H."/>
            <person name="Overmann J."/>
            <person name="Amann R."/>
            <person name="Jetten M.S.M."/>
            <person name="Mascher T."/>
            <person name="Medema M.H."/>
            <person name="Devos D.P."/>
            <person name="Kaster A.-K."/>
            <person name="Ovreas L."/>
            <person name="Rohde M."/>
            <person name="Galperin M.Y."/>
            <person name="Jogler C."/>
        </authorList>
    </citation>
    <scope>NUCLEOTIDE SEQUENCE [LARGE SCALE GENOMIC DNA]</scope>
    <source>
        <strain evidence="4 5">CA13</strain>
    </source>
</reference>
<dbReference type="InterPro" id="IPR028098">
    <property type="entry name" value="Glyco_trans_4-like_N"/>
</dbReference>
<dbReference type="SUPFAM" id="SSF53756">
    <property type="entry name" value="UDP-Glycosyltransferase/glycogen phosphorylase"/>
    <property type="match status" value="1"/>
</dbReference>
<dbReference type="EMBL" id="SJPJ01000001">
    <property type="protein sequence ID" value="TWT82115.1"/>
    <property type="molecule type" value="Genomic_DNA"/>
</dbReference>
<evidence type="ECO:0000259" key="2">
    <source>
        <dbReference type="Pfam" id="PF00534"/>
    </source>
</evidence>
<keyword evidence="4" id="KW-0328">Glycosyltransferase</keyword>
<name>A0A5C5Z4I1_9BACT</name>
<dbReference type="Proteomes" id="UP000315010">
    <property type="component" value="Unassembled WGS sequence"/>
</dbReference>
<dbReference type="Pfam" id="PF13439">
    <property type="entry name" value="Glyco_transf_4"/>
    <property type="match status" value="1"/>
</dbReference>
<organism evidence="4 5">
    <name type="scientific">Novipirellula herctigrandis</name>
    <dbReference type="NCBI Taxonomy" id="2527986"/>
    <lineage>
        <taxon>Bacteria</taxon>
        <taxon>Pseudomonadati</taxon>
        <taxon>Planctomycetota</taxon>
        <taxon>Planctomycetia</taxon>
        <taxon>Pirellulales</taxon>
        <taxon>Pirellulaceae</taxon>
        <taxon>Novipirellula</taxon>
    </lineage>
</organism>
<dbReference type="RefSeq" id="WP_146398411.1">
    <property type="nucleotide sequence ID" value="NZ_SJPJ01000001.1"/>
</dbReference>
<comment type="caution">
    <text evidence="4">The sequence shown here is derived from an EMBL/GenBank/DDBJ whole genome shotgun (WGS) entry which is preliminary data.</text>
</comment>
<dbReference type="GO" id="GO:0009103">
    <property type="term" value="P:lipopolysaccharide biosynthetic process"/>
    <property type="evidence" value="ECO:0007669"/>
    <property type="project" value="TreeGrafter"/>
</dbReference>
<evidence type="ECO:0000259" key="3">
    <source>
        <dbReference type="Pfam" id="PF13439"/>
    </source>
</evidence>
<dbReference type="AlphaFoldDB" id="A0A5C5Z4I1"/>
<feature type="domain" description="Glycosyltransferase subfamily 4-like N-terminal" evidence="3">
    <location>
        <begin position="125"/>
        <end position="196"/>
    </location>
</feature>
<dbReference type="Gene3D" id="3.40.50.2000">
    <property type="entry name" value="Glycogen Phosphorylase B"/>
    <property type="match status" value="2"/>
</dbReference>
<dbReference type="GO" id="GO:0102710">
    <property type="term" value="F:D-inositol-3-phosphate glycosyltransferase activity"/>
    <property type="evidence" value="ECO:0007669"/>
    <property type="project" value="UniProtKB-EC"/>
</dbReference>
<dbReference type="PANTHER" id="PTHR46401">
    <property type="entry name" value="GLYCOSYLTRANSFERASE WBBK-RELATED"/>
    <property type="match status" value="1"/>
</dbReference>
<dbReference type="EC" id="2.4.1.250" evidence="4"/>
<evidence type="ECO:0000256" key="1">
    <source>
        <dbReference type="ARBA" id="ARBA00022679"/>
    </source>
</evidence>
<dbReference type="Pfam" id="PF00534">
    <property type="entry name" value="Glycos_transf_1"/>
    <property type="match status" value="1"/>
</dbReference>
<protein>
    <submittedName>
        <fullName evidence="4">D-inositol 3-phosphate glycosyltransferase</fullName>
        <ecNumber evidence="4">2.4.1.250</ecNumber>
    </submittedName>
</protein>
<sequence length="384" mass="43831">MMQTDQSIHVGAVASVKHGFEHFVHRELSFLEDRGATISVYPTKYQNGLYGPRETWNVYRWNFLSLFFAQWIVLFSHPVKYVQLLIEAIRYRSVIDFVIAVHFSGKMKDVDLIYATFGDRKLFISYFCKQLLGKPLMCTIHAYEIYDNPNEAMFARAIAACDQITTVTDYNRNQLQQRFGIAPDKVEVVRLSVDLETYRPEEKFIVLIVGYFAQKKGHRILFEAIQKLNDERFEVWVVGTGRDSVDSVDLKGLAKDMGIESQIAFFGGLSNTALRAVYHACDVFCLPSHFDEFGAAEGFPTVIIEAMACGKPVISTRHVEIPAIVEQILVDEKDVNGLADALLQVYQSEPLRRQMGIRNREIAEERFSPNNAKRTEAIMKSLCK</sequence>
<dbReference type="CDD" id="cd03801">
    <property type="entry name" value="GT4_PimA-like"/>
    <property type="match status" value="1"/>
</dbReference>
<dbReference type="OrthoDB" id="73743at2"/>
<proteinExistence type="predicted"/>
<keyword evidence="1 4" id="KW-0808">Transferase</keyword>
<dbReference type="InterPro" id="IPR001296">
    <property type="entry name" value="Glyco_trans_1"/>
</dbReference>
<feature type="domain" description="Glycosyl transferase family 1" evidence="2">
    <location>
        <begin position="199"/>
        <end position="360"/>
    </location>
</feature>
<gene>
    <name evidence="4" type="primary">mshA_4</name>
    <name evidence="4" type="ORF">CA13_35760</name>
</gene>
<dbReference type="PANTHER" id="PTHR46401:SF2">
    <property type="entry name" value="GLYCOSYLTRANSFERASE WBBK-RELATED"/>
    <property type="match status" value="1"/>
</dbReference>
<evidence type="ECO:0000313" key="5">
    <source>
        <dbReference type="Proteomes" id="UP000315010"/>
    </source>
</evidence>
<accession>A0A5C5Z4I1</accession>